<feature type="compositionally biased region" description="Basic and acidic residues" evidence="1">
    <location>
        <begin position="152"/>
        <end position="161"/>
    </location>
</feature>
<feature type="region of interest" description="Disordered" evidence="1">
    <location>
        <begin position="124"/>
        <end position="161"/>
    </location>
</feature>
<proteinExistence type="predicted"/>
<accession>A0A5C5Y3V9</accession>
<keyword evidence="3" id="KW-1185">Reference proteome</keyword>
<comment type="caution">
    <text evidence="2">The sequence shown here is derived from an EMBL/GenBank/DDBJ whole genome shotgun (WGS) entry which is preliminary data.</text>
</comment>
<feature type="region of interest" description="Disordered" evidence="1">
    <location>
        <begin position="21"/>
        <end position="48"/>
    </location>
</feature>
<dbReference type="Proteomes" id="UP000317238">
    <property type="component" value="Unassembled WGS sequence"/>
</dbReference>
<organism evidence="2 3">
    <name type="scientific">Crateriforma conspicua</name>
    <dbReference type="NCBI Taxonomy" id="2527996"/>
    <lineage>
        <taxon>Bacteria</taxon>
        <taxon>Pseudomonadati</taxon>
        <taxon>Planctomycetota</taxon>
        <taxon>Planctomycetia</taxon>
        <taxon>Planctomycetales</taxon>
        <taxon>Planctomycetaceae</taxon>
        <taxon>Crateriforma</taxon>
    </lineage>
</organism>
<sequence length="161" mass="17608">MTNSQRLAMIRNALTAWIRQQPDAPGSVRRPDESTTSGDPSATGPGGGVIRFAESMVIREGFFCGRRLAYADWVAVWFMEEDQVKITSADTAMRLETWTPEDIDHWAASFEATTEPAMELKLLAMSSADSAEPDAAATGQAQTPDQSDQSVQDDHSERRAA</sequence>
<dbReference type="RefSeq" id="WP_146438854.1">
    <property type="nucleotide sequence ID" value="NZ_SJPL01000001.1"/>
</dbReference>
<evidence type="ECO:0000256" key="1">
    <source>
        <dbReference type="SAM" id="MobiDB-lite"/>
    </source>
</evidence>
<name>A0A5C5Y3V9_9PLAN</name>
<evidence type="ECO:0000313" key="2">
    <source>
        <dbReference type="EMBL" id="TWT69413.1"/>
    </source>
</evidence>
<gene>
    <name evidence="2" type="ORF">Pan14r_16990</name>
</gene>
<protein>
    <submittedName>
        <fullName evidence="2">Uncharacterized protein</fullName>
    </submittedName>
</protein>
<dbReference type="OrthoDB" id="292272at2"/>
<dbReference type="AlphaFoldDB" id="A0A5C5Y3V9"/>
<evidence type="ECO:0000313" key="3">
    <source>
        <dbReference type="Proteomes" id="UP000317238"/>
    </source>
</evidence>
<dbReference type="EMBL" id="SJPL01000001">
    <property type="protein sequence ID" value="TWT69413.1"/>
    <property type="molecule type" value="Genomic_DNA"/>
</dbReference>
<feature type="compositionally biased region" description="Low complexity" evidence="1">
    <location>
        <begin position="124"/>
        <end position="137"/>
    </location>
</feature>
<reference evidence="2 3" key="1">
    <citation type="submission" date="2019-02" db="EMBL/GenBank/DDBJ databases">
        <title>Deep-cultivation of Planctomycetes and their phenomic and genomic characterization uncovers novel biology.</title>
        <authorList>
            <person name="Wiegand S."/>
            <person name="Jogler M."/>
            <person name="Boedeker C."/>
            <person name="Pinto D."/>
            <person name="Vollmers J."/>
            <person name="Rivas-Marin E."/>
            <person name="Kohn T."/>
            <person name="Peeters S.H."/>
            <person name="Heuer A."/>
            <person name="Rast P."/>
            <person name="Oberbeckmann S."/>
            <person name="Bunk B."/>
            <person name="Jeske O."/>
            <person name="Meyerdierks A."/>
            <person name="Storesund J.E."/>
            <person name="Kallscheuer N."/>
            <person name="Luecker S."/>
            <person name="Lage O.M."/>
            <person name="Pohl T."/>
            <person name="Merkel B.J."/>
            <person name="Hornburger P."/>
            <person name="Mueller R.-W."/>
            <person name="Bruemmer F."/>
            <person name="Labrenz M."/>
            <person name="Spormann A.M."/>
            <person name="Op Den Camp H."/>
            <person name="Overmann J."/>
            <person name="Amann R."/>
            <person name="Jetten M.S.M."/>
            <person name="Mascher T."/>
            <person name="Medema M.H."/>
            <person name="Devos D.P."/>
            <person name="Kaster A.-K."/>
            <person name="Ovreas L."/>
            <person name="Rohde M."/>
            <person name="Galperin M.Y."/>
            <person name="Jogler C."/>
        </authorList>
    </citation>
    <scope>NUCLEOTIDE SEQUENCE [LARGE SCALE GENOMIC DNA]</scope>
    <source>
        <strain evidence="2 3">Pan14r</strain>
    </source>
</reference>